<comment type="caution">
    <text evidence="3">The sequence shown here is derived from an EMBL/GenBank/DDBJ whole genome shotgun (WGS) entry which is preliminary data.</text>
</comment>
<dbReference type="Proteomes" id="UP001229025">
    <property type="component" value="Unassembled WGS sequence"/>
</dbReference>
<gene>
    <name evidence="3" type="primary">pilV</name>
    <name evidence="3" type="ORF">Q4535_10530</name>
    <name evidence="2" type="ORF">QLT01_14315</name>
</gene>
<accession>A0AAP4U0V2</accession>
<dbReference type="AlphaFoldDB" id="A0AAP4U0V2"/>
<dbReference type="Pfam" id="PF07963">
    <property type="entry name" value="N_methyl"/>
    <property type="match status" value="1"/>
</dbReference>
<evidence type="ECO:0000313" key="4">
    <source>
        <dbReference type="Proteomes" id="UP001170481"/>
    </source>
</evidence>
<sequence length="188" mass="20295">MTASLMITSLKQALQPRALRKTLLSRLQRRRSARHSQRGVGLIEALVAVMLLGVSLLGLGLLQVQTLQHQRVSYSNTVAQLLSLDMAERIRANLEAIDQYDDADTTNAPADGCSSDCVPAELADQDIIDWRDAIIGSTLTSGVGSVEVDERVVGGAGIGVHDVSVQVQWSDPISGGVDQQTYRFEVEP</sequence>
<reference evidence="5" key="3">
    <citation type="submission" date="2023-07" db="EMBL/GenBank/DDBJ databases">
        <title>Genome-based characterization of strain KMM 296 and proposal for reclassification of Cobetia litoralis and Cobetia pacifica, and emended description of the species Cobetia amphilecti and Cobetia marina.</title>
        <authorList>
            <person name="Balabanova L."/>
            <person name="Nedashkovskaya O."/>
        </authorList>
    </citation>
    <scope>NUCLEOTIDE SEQUENCE [LARGE SCALE GENOMIC DNA]</scope>
    <source>
        <strain evidence="5">NRIC 0815</strain>
    </source>
</reference>
<protein>
    <submittedName>
        <fullName evidence="3">Type IV pilus modification protein PilV</fullName>
    </submittedName>
</protein>
<organism evidence="3 4">
    <name type="scientific">Cobetia amphilecti</name>
    <dbReference type="NCBI Taxonomy" id="1055104"/>
    <lineage>
        <taxon>Bacteria</taxon>
        <taxon>Pseudomonadati</taxon>
        <taxon>Pseudomonadota</taxon>
        <taxon>Gammaproteobacteria</taxon>
        <taxon>Oceanospirillales</taxon>
        <taxon>Halomonadaceae</taxon>
        <taxon>Cobetia</taxon>
    </lineage>
</organism>
<evidence type="ECO:0000313" key="3">
    <source>
        <dbReference type="EMBL" id="MDO6672551.1"/>
    </source>
</evidence>
<keyword evidence="1" id="KW-1133">Transmembrane helix</keyword>
<evidence type="ECO:0000313" key="5">
    <source>
        <dbReference type="Proteomes" id="UP001229025"/>
    </source>
</evidence>
<keyword evidence="1" id="KW-0472">Membrane</keyword>
<evidence type="ECO:0000313" key="2">
    <source>
        <dbReference type="EMBL" id="MDI5885522.1"/>
    </source>
</evidence>
<evidence type="ECO:0000256" key="1">
    <source>
        <dbReference type="SAM" id="Phobius"/>
    </source>
</evidence>
<dbReference type="InterPro" id="IPR013362">
    <property type="entry name" value="Pilus_4_PilV"/>
</dbReference>
<reference evidence="2 5" key="1">
    <citation type="submission" date="2023-04" db="EMBL/GenBank/DDBJ databases">
        <authorList>
            <person name="Otstavnykh N."/>
            <person name="Seitkalieva A."/>
            <person name="Bystritskaya E."/>
        </authorList>
    </citation>
    <scope>NUCLEOTIDE SEQUENCE [LARGE SCALE GENOMIC DNA]</scope>
    <source>
        <strain evidence="2 5">NRIC 0815</strain>
    </source>
</reference>
<dbReference type="Proteomes" id="UP001170481">
    <property type="component" value="Unassembled WGS sequence"/>
</dbReference>
<feature type="transmembrane region" description="Helical" evidence="1">
    <location>
        <begin position="39"/>
        <end position="62"/>
    </location>
</feature>
<name>A0AAP4U0V2_9GAMM</name>
<dbReference type="EMBL" id="JASCSA010000013">
    <property type="protein sequence ID" value="MDI5885522.1"/>
    <property type="molecule type" value="Genomic_DNA"/>
</dbReference>
<keyword evidence="1" id="KW-0812">Transmembrane</keyword>
<dbReference type="RefSeq" id="WP_082388834.1">
    <property type="nucleotide sequence ID" value="NZ_JASCSA010000013.1"/>
</dbReference>
<reference evidence="3" key="2">
    <citation type="submission" date="2023-07" db="EMBL/GenBank/DDBJ databases">
        <title>Genome content predicts the carbon catabolic preferences of heterotrophic bacteria.</title>
        <authorList>
            <person name="Gralka M."/>
        </authorList>
    </citation>
    <scope>NUCLEOTIDE SEQUENCE</scope>
    <source>
        <strain evidence="3">C2R13</strain>
    </source>
</reference>
<proteinExistence type="predicted"/>
<reference evidence="2" key="4">
    <citation type="submission" date="2024-05" db="EMBL/GenBank/DDBJ databases">
        <title>Genome-based characterization of strain KMM 296 and proposal for reclassification of Cobetia litoralis and Cobetia pacifica, and emended description of the species Cobetia amphilecti and Cobetia marina.</title>
        <authorList>
            <person name="Balabanova L."/>
            <person name="Nedashkovskaya O."/>
        </authorList>
    </citation>
    <scope>NUCLEOTIDE SEQUENCE</scope>
    <source>
        <strain evidence="2">NRIC 0815</strain>
    </source>
</reference>
<dbReference type="NCBIfam" id="TIGR02523">
    <property type="entry name" value="type_IV_pilV"/>
    <property type="match status" value="1"/>
</dbReference>
<dbReference type="InterPro" id="IPR012902">
    <property type="entry name" value="N_methyl_site"/>
</dbReference>
<keyword evidence="5" id="KW-1185">Reference proteome</keyword>
<dbReference type="EMBL" id="JAUORK010000012">
    <property type="protein sequence ID" value="MDO6672551.1"/>
    <property type="molecule type" value="Genomic_DNA"/>
</dbReference>